<organism evidence="2 3">
    <name type="scientific">Lupinus luteus</name>
    <name type="common">European yellow lupine</name>
    <dbReference type="NCBI Taxonomy" id="3873"/>
    <lineage>
        <taxon>Eukaryota</taxon>
        <taxon>Viridiplantae</taxon>
        <taxon>Streptophyta</taxon>
        <taxon>Embryophyta</taxon>
        <taxon>Tracheophyta</taxon>
        <taxon>Spermatophyta</taxon>
        <taxon>Magnoliopsida</taxon>
        <taxon>eudicotyledons</taxon>
        <taxon>Gunneridae</taxon>
        <taxon>Pentapetalae</taxon>
        <taxon>rosids</taxon>
        <taxon>fabids</taxon>
        <taxon>Fabales</taxon>
        <taxon>Fabaceae</taxon>
        <taxon>Papilionoideae</taxon>
        <taxon>50 kb inversion clade</taxon>
        <taxon>genistoids sensu lato</taxon>
        <taxon>core genistoids</taxon>
        <taxon>Genisteae</taxon>
        <taxon>Lupinus</taxon>
    </lineage>
</organism>
<feature type="compositionally biased region" description="Acidic residues" evidence="1">
    <location>
        <begin position="30"/>
        <end position="41"/>
    </location>
</feature>
<keyword evidence="3" id="KW-1185">Reference proteome</keyword>
<sequence>MNTNFFNHWKQLKEMVIIRDIVTDFSEDEDIELCDDDDTEGTEPGGHNT</sequence>
<name>A0AAV1WMV2_LUPLU</name>
<protein>
    <submittedName>
        <fullName evidence="2">Uncharacterized protein</fullName>
    </submittedName>
</protein>
<feature type="region of interest" description="Disordered" evidence="1">
    <location>
        <begin position="30"/>
        <end position="49"/>
    </location>
</feature>
<dbReference type="EMBL" id="CAXHTB010000007">
    <property type="protein sequence ID" value="CAL0310136.1"/>
    <property type="molecule type" value="Genomic_DNA"/>
</dbReference>
<dbReference type="Proteomes" id="UP001497480">
    <property type="component" value="Unassembled WGS sequence"/>
</dbReference>
<accession>A0AAV1WMV2</accession>
<evidence type="ECO:0000313" key="3">
    <source>
        <dbReference type="Proteomes" id="UP001497480"/>
    </source>
</evidence>
<proteinExistence type="predicted"/>
<evidence type="ECO:0000256" key="1">
    <source>
        <dbReference type="SAM" id="MobiDB-lite"/>
    </source>
</evidence>
<dbReference type="AlphaFoldDB" id="A0AAV1WMV2"/>
<comment type="caution">
    <text evidence="2">The sequence shown here is derived from an EMBL/GenBank/DDBJ whole genome shotgun (WGS) entry which is preliminary data.</text>
</comment>
<evidence type="ECO:0000313" key="2">
    <source>
        <dbReference type="EMBL" id="CAL0310136.1"/>
    </source>
</evidence>
<gene>
    <name evidence="2" type="ORF">LLUT_LOCUS11196</name>
</gene>
<reference evidence="2 3" key="1">
    <citation type="submission" date="2024-03" db="EMBL/GenBank/DDBJ databases">
        <authorList>
            <person name="Martinez-Hernandez J."/>
        </authorList>
    </citation>
    <scope>NUCLEOTIDE SEQUENCE [LARGE SCALE GENOMIC DNA]</scope>
</reference>